<evidence type="ECO:0000313" key="3">
    <source>
        <dbReference type="EMBL" id="OIJ11946.1"/>
    </source>
</evidence>
<feature type="transmembrane region" description="Helical" evidence="1">
    <location>
        <begin position="125"/>
        <end position="143"/>
    </location>
</feature>
<evidence type="ECO:0000313" key="5">
    <source>
        <dbReference type="Proteomes" id="UP000180175"/>
    </source>
</evidence>
<dbReference type="Proteomes" id="UP000180175">
    <property type="component" value="Chromosome"/>
</dbReference>
<dbReference type="AlphaFoldDB" id="A0A1S2LHU1"/>
<proteinExistence type="predicted"/>
<feature type="transmembrane region" description="Helical" evidence="1">
    <location>
        <begin position="101"/>
        <end position="119"/>
    </location>
</feature>
<evidence type="ECO:0000313" key="4">
    <source>
        <dbReference type="EMBL" id="QOY35187.1"/>
    </source>
</evidence>
<dbReference type="EMBL" id="LQXD01000132">
    <property type="protein sequence ID" value="OIJ11946.1"/>
    <property type="molecule type" value="Genomic_DNA"/>
</dbReference>
<keyword evidence="1" id="KW-0812">Transmembrane</keyword>
<dbReference type="OrthoDB" id="9807744at2"/>
<keyword evidence="1" id="KW-1133">Transmembrane helix</keyword>
<dbReference type="InterPro" id="IPR052529">
    <property type="entry name" value="Bact_Transport_Assoc"/>
</dbReference>
<evidence type="ECO:0000259" key="2">
    <source>
        <dbReference type="Pfam" id="PF04235"/>
    </source>
</evidence>
<dbReference type="RefSeq" id="WP_071317921.1">
    <property type="nucleotide sequence ID" value="NZ_CP063356.2"/>
</dbReference>
<dbReference type="EMBL" id="CP063356">
    <property type="protein sequence ID" value="QOY35187.1"/>
    <property type="molecule type" value="Genomic_DNA"/>
</dbReference>
<feature type="transmembrane region" description="Helical" evidence="1">
    <location>
        <begin position="150"/>
        <end position="172"/>
    </location>
</feature>
<gene>
    <name evidence="4" type="ORF">AWH56_021180</name>
    <name evidence="3" type="ORF">AWH56_15345</name>
</gene>
<reference evidence="4" key="4">
    <citation type="submission" date="2020-10" db="EMBL/GenBank/DDBJ databases">
        <authorList>
            <person name="Bassil N.M."/>
            <person name="Lloyd J.R."/>
        </authorList>
    </citation>
    <scope>NUCLEOTIDE SEQUENCE</scope>
    <source>
        <strain evidence="4">NB2006</strain>
    </source>
</reference>
<organism evidence="3 5">
    <name type="scientific">Anaerobacillus isosaccharinicus</name>
    <dbReference type="NCBI Taxonomy" id="1532552"/>
    <lineage>
        <taxon>Bacteria</taxon>
        <taxon>Bacillati</taxon>
        <taxon>Bacillota</taxon>
        <taxon>Bacilli</taxon>
        <taxon>Bacillales</taxon>
        <taxon>Bacillaceae</taxon>
        <taxon>Anaerobacillus</taxon>
    </lineage>
</organism>
<feature type="domain" description="DUF418" evidence="2">
    <location>
        <begin position="239"/>
        <end position="401"/>
    </location>
</feature>
<dbReference type="PANTHER" id="PTHR30590:SF2">
    <property type="entry name" value="INNER MEMBRANE PROTEIN"/>
    <property type="match status" value="1"/>
</dbReference>
<keyword evidence="1" id="KW-0472">Membrane</keyword>
<protein>
    <submittedName>
        <fullName evidence="4">DUF418 domain-containing protein</fullName>
    </submittedName>
</protein>
<evidence type="ECO:0000256" key="1">
    <source>
        <dbReference type="SAM" id="Phobius"/>
    </source>
</evidence>
<feature type="transmembrane region" description="Helical" evidence="1">
    <location>
        <begin position="325"/>
        <end position="351"/>
    </location>
</feature>
<feature type="transmembrane region" description="Helical" evidence="1">
    <location>
        <begin position="20"/>
        <end position="38"/>
    </location>
</feature>
<feature type="transmembrane region" description="Helical" evidence="1">
    <location>
        <begin position="62"/>
        <end position="89"/>
    </location>
</feature>
<dbReference type="InterPro" id="IPR007349">
    <property type="entry name" value="DUF418"/>
</dbReference>
<reference evidence="4 5" key="2">
    <citation type="journal article" date="2017" name="Genome Announc.">
        <title>Draft Genome Sequences of Four Alkaliphilic Bacteria Belonging to the Anaerobacillus Genus.</title>
        <authorList>
            <person name="Bassil N.M."/>
            <person name="Lloyd J.R."/>
        </authorList>
    </citation>
    <scope>NUCLEOTIDE SEQUENCE [LARGE SCALE GENOMIC DNA]</scope>
    <source>
        <strain evidence="4 5">NB2006</strain>
    </source>
</reference>
<keyword evidence="5" id="KW-1185">Reference proteome</keyword>
<dbReference type="Pfam" id="PF04235">
    <property type="entry name" value="DUF418"/>
    <property type="match status" value="1"/>
</dbReference>
<dbReference type="KEGG" id="aia:AWH56_021180"/>
<sequence length="404" mass="46070">MDAQRLQPIQQQERIITLDVIRGFALLGILLVNMQFFVSPKLFLMLSDVTLFDGPISNAAEWFVTIFASGKFFTTFSFLFGIGFFMFMERVSAKGLSVGKVYLRRLVFLLLLGSVHVFLMWSGDILLNYAIAGFLLVLFRKSTITTIKKWAIGLFSLVVFLLGFFSFINSLMENFMDEDLGFTKDFASLVDKSIAVFQNGSFSEILAFRLAEEIPLVLPNFIVTVPMVLFIFLIGLYVGKKGVLLNISGHVEWIRKVWKNSLIYGIVLTLLHIIIKTDLFIVPFYLHEAVIEVVSFVSGLIISFFYISSITLLCQRPQWKNRLSFLAPVGQMALTNYLLQTVICITLFYGYGFGLYGKISPELGIFITIAIFTVQIFLSKFWMARFKYGPLERVWRGFTYKGVK</sequence>
<feature type="transmembrane region" description="Helical" evidence="1">
    <location>
        <begin position="216"/>
        <end position="238"/>
    </location>
</feature>
<reference evidence="4 5" key="3">
    <citation type="journal article" date="2019" name="Int. J. Syst. Evol. Microbiol.">
        <title>Anaerobacillus isosaccharinicus sp. nov., an alkaliphilic bacterium which degrades isosaccharinic acid.</title>
        <authorList>
            <person name="Bassil N.M."/>
            <person name="Lloyd J.R."/>
        </authorList>
    </citation>
    <scope>NUCLEOTIDE SEQUENCE [LARGE SCALE GENOMIC DNA]</scope>
    <source>
        <strain evidence="4 5">NB2006</strain>
    </source>
</reference>
<name>A0A1S2LHU1_9BACI</name>
<reference evidence="3 5" key="1">
    <citation type="submission" date="2016-10" db="EMBL/GenBank/DDBJ databases">
        <title>Draft genome sequences of four alkaliphilic bacteria belonging to the Anaerobacillus genus.</title>
        <authorList>
            <person name="Bassil N.M."/>
            <person name="Lloyd J.R."/>
        </authorList>
    </citation>
    <scope>NUCLEOTIDE SEQUENCE [LARGE SCALE GENOMIC DNA]</scope>
    <source>
        <strain evidence="3 5">NB2006</strain>
    </source>
</reference>
<accession>A0A1S2LHU1</accession>
<feature type="transmembrane region" description="Helical" evidence="1">
    <location>
        <begin position="293"/>
        <end position="313"/>
    </location>
</feature>
<feature type="transmembrane region" description="Helical" evidence="1">
    <location>
        <begin position="262"/>
        <end position="287"/>
    </location>
</feature>
<feature type="transmembrane region" description="Helical" evidence="1">
    <location>
        <begin position="363"/>
        <end position="383"/>
    </location>
</feature>
<dbReference type="PANTHER" id="PTHR30590">
    <property type="entry name" value="INNER MEMBRANE PROTEIN"/>
    <property type="match status" value="1"/>
</dbReference>